<dbReference type="EMBL" id="AGCU01033570">
    <property type="status" value="NOT_ANNOTATED_CDS"/>
    <property type="molecule type" value="Genomic_DNA"/>
</dbReference>
<dbReference type="PANTHER" id="PTHR43757:SF15">
    <property type="entry name" value="PYRUVATE DEHYDROGENASE PHOSPHATASE REGULATORY SUBUNIT, MITOCHONDRIAL-LIKE"/>
    <property type="match status" value="1"/>
</dbReference>
<evidence type="ECO:0000256" key="2">
    <source>
        <dbReference type="ARBA" id="ARBA00008609"/>
    </source>
</evidence>
<name>K7FV69_PELSI</name>
<proteinExistence type="inferred from homology"/>
<dbReference type="InterPro" id="IPR028896">
    <property type="entry name" value="GcvT/YgfZ/DmdA"/>
</dbReference>
<dbReference type="Pfam" id="PF01266">
    <property type="entry name" value="DAO"/>
    <property type="match status" value="1"/>
</dbReference>
<dbReference type="STRING" id="13735.ENSPSIP00000011929"/>
<evidence type="ECO:0000313" key="10">
    <source>
        <dbReference type="Proteomes" id="UP000007267"/>
    </source>
</evidence>
<dbReference type="GeneTree" id="ENSGT00940000159082"/>
<dbReference type="PANTHER" id="PTHR43757">
    <property type="entry name" value="AMINOMETHYLTRANSFERASE"/>
    <property type="match status" value="1"/>
</dbReference>
<dbReference type="EMBL" id="AGCU01033573">
    <property type="status" value="NOT_ANNOTATED_CDS"/>
    <property type="molecule type" value="Genomic_DNA"/>
</dbReference>
<gene>
    <name evidence="9" type="primary">PDPR</name>
</gene>
<keyword evidence="4" id="KW-0496">Mitochondrion</keyword>
<dbReference type="SUPFAM" id="SSF51905">
    <property type="entry name" value="FAD/NAD(P)-binding domain"/>
    <property type="match status" value="1"/>
</dbReference>
<dbReference type="SUPFAM" id="SSF54373">
    <property type="entry name" value="FAD-linked reductases, C-terminal domain"/>
    <property type="match status" value="1"/>
</dbReference>
<dbReference type="Ensembl" id="ENSPSIT00000011986.1">
    <property type="protein sequence ID" value="ENSPSIP00000011929.1"/>
    <property type="gene ID" value="ENSPSIG00000010649.1"/>
</dbReference>
<dbReference type="EMBL" id="AGCU01033567">
    <property type="status" value="NOT_ANNOTATED_CDS"/>
    <property type="molecule type" value="Genomic_DNA"/>
</dbReference>
<dbReference type="Gene3D" id="2.40.30.110">
    <property type="entry name" value="Aminomethyltransferase beta-barrel domains"/>
    <property type="match status" value="1"/>
</dbReference>
<dbReference type="EMBL" id="AGCU01033569">
    <property type="status" value="NOT_ANNOTATED_CDS"/>
    <property type="molecule type" value="Genomic_DNA"/>
</dbReference>
<dbReference type="OMA" id="TKFPDRE"/>
<evidence type="ECO:0000256" key="7">
    <source>
        <dbReference type="ARBA" id="ARBA00070180"/>
    </source>
</evidence>
<dbReference type="InterPro" id="IPR032503">
    <property type="entry name" value="FAO_M"/>
</dbReference>
<organism evidence="9 10">
    <name type="scientific">Pelodiscus sinensis</name>
    <name type="common">Chinese softshell turtle</name>
    <name type="synonym">Trionyx sinensis</name>
    <dbReference type="NCBI Taxonomy" id="13735"/>
    <lineage>
        <taxon>Eukaryota</taxon>
        <taxon>Metazoa</taxon>
        <taxon>Chordata</taxon>
        <taxon>Craniata</taxon>
        <taxon>Vertebrata</taxon>
        <taxon>Euteleostomi</taxon>
        <taxon>Archelosauria</taxon>
        <taxon>Testudinata</taxon>
        <taxon>Testudines</taxon>
        <taxon>Cryptodira</taxon>
        <taxon>Trionychia</taxon>
        <taxon>Trionychidae</taxon>
        <taxon>Pelodiscus</taxon>
    </lineage>
</organism>
<dbReference type="InterPro" id="IPR013977">
    <property type="entry name" value="GcvT_C"/>
</dbReference>
<comment type="subunit">
    <text evidence="5">Heterodimer of a catalytic (PDP1) and a regulatory (PDPR) subunit.</text>
</comment>
<protein>
    <recommendedName>
        <fullName evidence="7">Pyruvate dehydrogenase phosphatase regulatory subunit, mitochondrial</fullName>
    </recommendedName>
</protein>
<dbReference type="InterPro" id="IPR029043">
    <property type="entry name" value="GcvT/YgfZ_C"/>
</dbReference>
<dbReference type="PROSITE" id="PS50206">
    <property type="entry name" value="RHODANESE_3"/>
    <property type="match status" value="1"/>
</dbReference>
<sequence length="913" mass="103426">MFLRLLSDVRWWTVRPRWKSTSSFRHTTTSSAESSTISLPAQAQVVICGGGIMGTSVAYHLSKLGWKDIILLEQGRYRLAAGSTRFCAGIVSTVRHLSIELKMADYSNKLYQQLEQETGIKTGIGYMKTGSISLAQTQDRLISLKRIASRLRYSVMGIPCEILAPKQVSQLHPLINIHDLVGAMWVPEDAVVSSADVSLALANAASQNGTGVQIHERTSVSHVMVQKGCVTGVETDRGQIKCQYFVNCAGQVQWAYELGLSNEEPVSIPLHACEHFYLLTRPLKKPLESNTPSAAIVDPDGRIYIRSWQGGILSGGFEKNPKPLFTEGRNQLEIQNLHEDWDHFGIEPLLSSLLRRMPGLEALEIMQLVNCPESFTPDMRCVMGESPTVQGYFVLAGMNSAGTSFGGGAGKYRYLAEWMVNGCPSENVWPLDLKRFGALQSSRTFLRHRVMEVMRTALIYDLKVPRWDFQTGRQLRTSPLYDRLDAQGARWMEKHGFERPKYFVPPGKGVDLLALDQSKTFYKPDWFDIVGSEVKCCKEAVCVIDMSSFTKFEISVQSTGDQALEVLQYLFSNDLDVPVGHIVHTGMLNEEGGYENDCSIARVNKRRYSFFMISPTDQQIHCWAWLKKHMPNDSNLLLEDVTWKYTGIALNLIGPRAVDVLSELSYAPMTPEHFPSLFCKVQEMSVGYANGIRVMSMTHTGEPGFMLYIPIEVQYALHVYNELMSVGQKYGIRNAGYYALRSLRIEKFFAFWGQDLDTFTTPLECGREFRVKLDKVQGTDFIGRDALMQQKQEGVCKRFTMFILEDHDTDLDLWPWWGEPIYRNGLYVGKTTSSAYSYTLERHVCLGFVQHFDEETREALVVTPDFINRGEYEIDIAGQRFQAKAKLYPFSSVFTHRRRKDEMELSVVCKSRV</sequence>
<dbReference type="Pfam" id="PF08669">
    <property type="entry name" value="GCV_T_C"/>
    <property type="match status" value="1"/>
</dbReference>
<dbReference type="InterPro" id="IPR027266">
    <property type="entry name" value="TrmE/GcvT-like"/>
</dbReference>
<dbReference type="EMBL" id="AGCU01033571">
    <property type="status" value="NOT_ANNOTATED_CDS"/>
    <property type="molecule type" value="Genomic_DNA"/>
</dbReference>
<reference evidence="9" key="3">
    <citation type="submission" date="2025-08" db="UniProtKB">
        <authorList>
            <consortium name="Ensembl"/>
        </authorList>
    </citation>
    <scope>IDENTIFICATION</scope>
</reference>
<dbReference type="Gene3D" id="3.30.9.10">
    <property type="entry name" value="D-Amino Acid Oxidase, subunit A, domain 2"/>
    <property type="match status" value="1"/>
</dbReference>
<comment type="subcellular location">
    <subcellularLocation>
        <location evidence="1">Mitochondrion matrix</location>
    </subcellularLocation>
</comment>
<dbReference type="InterPro" id="IPR001763">
    <property type="entry name" value="Rhodanese-like_dom"/>
</dbReference>
<dbReference type="InterPro" id="IPR006076">
    <property type="entry name" value="FAD-dep_OxRdtase"/>
</dbReference>
<dbReference type="Gene3D" id="3.30.1360.120">
    <property type="entry name" value="Probable tRNA modification gtpase trme, domain 1"/>
    <property type="match status" value="1"/>
</dbReference>
<evidence type="ECO:0000256" key="5">
    <source>
        <dbReference type="ARBA" id="ARBA00038577"/>
    </source>
</evidence>
<dbReference type="GO" id="GO:0005759">
    <property type="term" value="C:mitochondrial matrix"/>
    <property type="evidence" value="ECO:0007669"/>
    <property type="project" value="UniProtKB-SubCell"/>
</dbReference>
<dbReference type="InterPro" id="IPR036188">
    <property type="entry name" value="FAD/NAD-bd_sf"/>
</dbReference>
<dbReference type="InterPro" id="IPR006222">
    <property type="entry name" value="GCVT_N"/>
</dbReference>
<keyword evidence="10" id="KW-1185">Reference proteome</keyword>
<reference evidence="10" key="1">
    <citation type="submission" date="2011-10" db="EMBL/GenBank/DDBJ databases">
        <authorList>
            <consortium name="Soft-shell Turtle Genome Consortium"/>
        </authorList>
    </citation>
    <scope>NUCLEOTIDE SEQUENCE [LARGE SCALE GENOMIC DNA]</scope>
    <source>
        <strain evidence="10">Daiwa-1</strain>
    </source>
</reference>
<evidence type="ECO:0000256" key="6">
    <source>
        <dbReference type="ARBA" id="ARBA00053434"/>
    </source>
</evidence>
<dbReference type="Gene3D" id="3.30.70.1400">
    <property type="entry name" value="Aminomethyltransferase beta-barrel domains"/>
    <property type="match status" value="1"/>
</dbReference>
<evidence type="ECO:0000256" key="1">
    <source>
        <dbReference type="ARBA" id="ARBA00004305"/>
    </source>
</evidence>
<keyword evidence="3" id="KW-0809">Transit peptide</keyword>
<evidence type="ECO:0000259" key="8">
    <source>
        <dbReference type="PROSITE" id="PS50206"/>
    </source>
</evidence>
<comment type="similarity">
    <text evidence="2">Belongs to the GcvT family.</text>
</comment>
<dbReference type="FunFam" id="3.30.1360.120:FF:000046">
    <property type="entry name" value="Pyruvate dehydrogenase phosphatase regulatory mitochondrial"/>
    <property type="match status" value="1"/>
</dbReference>
<dbReference type="Gene3D" id="3.50.50.60">
    <property type="entry name" value="FAD/NAD(P)-binding domain"/>
    <property type="match status" value="1"/>
</dbReference>
<reference evidence="10" key="2">
    <citation type="journal article" date="2013" name="Nat. Genet.">
        <title>The draft genomes of soft-shell turtle and green sea turtle yield insights into the development and evolution of the turtle-specific body plan.</title>
        <authorList>
            <person name="Wang Z."/>
            <person name="Pascual-Anaya J."/>
            <person name="Zadissa A."/>
            <person name="Li W."/>
            <person name="Niimura Y."/>
            <person name="Huang Z."/>
            <person name="Li C."/>
            <person name="White S."/>
            <person name="Xiong Z."/>
            <person name="Fang D."/>
            <person name="Wang B."/>
            <person name="Ming Y."/>
            <person name="Chen Y."/>
            <person name="Zheng Y."/>
            <person name="Kuraku S."/>
            <person name="Pignatelli M."/>
            <person name="Herrero J."/>
            <person name="Beal K."/>
            <person name="Nozawa M."/>
            <person name="Li Q."/>
            <person name="Wang J."/>
            <person name="Zhang H."/>
            <person name="Yu L."/>
            <person name="Shigenobu S."/>
            <person name="Wang J."/>
            <person name="Liu J."/>
            <person name="Flicek P."/>
            <person name="Searle S."/>
            <person name="Wang J."/>
            <person name="Kuratani S."/>
            <person name="Yin Y."/>
            <person name="Aken B."/>
            <person name="Zhang G."/>
            <person name="Irie N."/>
        </authorList>
    </citation>
    <scope>NUCLEOTIDE SEQUENCE [LARGE SCALE GENOMIC DNA]</scope>
    <source>
        <strain evidence="10">Daiwa-1</strain>
    </source>
</reference>
<dbReference type="EMBL" id="AGCU01033568">
    <property type="status" value="NOT_ANNOTATED_CDS"/>
    <property type="molecule type" value="Genomic_DNA"/>
</dbReference>
<accession>K7FV69</accession>
<dbReference type="Proteomes" id="UP000007267">
    <property type="component" value="Unassembled WGS sequence"/>
</dbReference>
<feature type="domain" description="Rhodanese" evidence="8">
    <location>
        <begin position="45"/>
        <end position="88"/>
    </location>
</feature>
<evidence type="ECO:0000256" key="4">
    <source>
        <dbReference type="ARBA" id="ARBA00023128"/>
    </source>
</evidence>
<evidence type="ECO:0000256" key="3">
    <source>
        <dbReference type="ARBA" id="ARBA00022946"/>
    </source>
</evidence>
<dbReference type="SUPFAM" id="SSF103025">
    <property type="entry name" value="Folate-binding domain"/>
    <property type="match status" value="1"/>
</dbReference>
<dbReference type="EMBL" id="AGCU01033572">
    <property type="status" value="NOT_ANNOTATED_CDS"/>
    <property type="molecule type" value="Genomic_DNA"/>
</dbReference>
<evidence type="ECO:0000313" key="9">
    <source>
        <dbReference type="Ensembl" id="ENSPSIP00000011929.1"/>
    </source>
</evidence>
<comment type="function">
    <text evidence="6">Decreases the sensitivity of PDP1 to magnesium ions, and this inhibition is reversed by the polyamine spermine.</text>
</comment>
<dbReference type="Pfam" id="PF01571">
    <property type="entry name" value="GCV_T"/>
    <property type="match status" value="1"/>
</dbReference>
<dbReference type="SUPFAM" id="SSF101790">
    <property type="entry name" value="Aminomethyltransferase beta-barrel domain"/>
    <property type="match status" value="1"/>
</dbReference>
<dbReference type="Pfam" id="PF16350">
    <property type="entry name" value="FAO_M"/>
    <property type="match status" value="1"/>
</dbReference>
<dbReference type="FunFam" id="2.40.30.110:FF:000004">
    <property type="entry name" value="Pyruvate dehydrogenase phosphatase regulatory subunit, mitochondrial"/>
    <property type="match status" value="1"/>
</dbReference>
<dbReference type="eggNOG" id="KOG2844">
    <property type="taxonomic scope" value="Eukaryota"/>
</dbReference>
<dbReference type="AlphaFoldDB" id="K7FV69"/>
<dbReference type="FunFam" id="3.30.70.1400:FF:000003">
    <property type="entry name" value="Pyruvate dehydrogenase phosphatase regulatory subunit"/>
    <property type="match status" value="1"/>
</dbReference>
<reference evidence="9" key="4">
    <citation type="submission" date="2025-09" db="UniProtKB">
        <authorList>
            <consortium name="Ensembl"/>
        </authorList>
    </citation>
    <scope>IDENTIFICATION</scope>
</reference>